<dbReference type="Proteomes" id="UP000002164">
    <property type="component" value="Chromosome"/>
</dbReference>
<dbReference type="AlphaFoldDB" id="B1HPR0"/>
<proteinExistence type="predicted"/>
<reference evidence="1 2" key="1">
    <citation type="journal article" date="2008" name="J. Bacteriol.">
        <title>Complete genome sequence of the mosquitocidal bacterium Bacillus sphaericus C3-41 and comparison with those of closely related Bacillus species.</title>
        <authorList>
            <person name="Hu X."/>
            <person name="Fan W."/>
            <person name="Han B."/>
            <person name="Liu H."/>
            <person name="Zheng D."/>
            <person name="Li Q."/>
            <person name="Dong W."/>
            <person name="Yan J."/>
            <person name="Gao M."/>
            <person name="Berry C."/>
            <person name="Yuan Z."/>
        </authorList>
    </citation>
    <scope>NUCLEOTIDE SEQUENCE [LARGE SCALE GENOMIC DNA]</scope>
    <source>
        <strain evidence="1 2">C3-41</strain>
    </source>
</reference>
<sequence length="39" mass="4604">MCHAEETKTEIVEATSWRTRKKINCLTFALHYLKGFSLF</sequence>
<protein>
    <submittedName>
        <fullName evidence="1">Uncharacterized protein</fullName>
    </submittedName>
</protein>
<dbReference type="KEGG" id="lsp:Bsph_1354"/>
<organism evidence="1 2">
    <name type="scientific">Lysinibacillus sphaericus (strain C3-41)</name>
    <dbReference type="NCBI Taxonomy" id="444177"/>
    <lineage>
        <taxon>Bacteria</taxon>
        <taxon>Bacillati</taxon>
        <taxon>Bacillota</taxon>
        <taxon>Bacilli</taxon>
        <taxon>Bacillales</taxon>
        <taxon>Bacillaceae</taxon>
        <taxon>Lysinibacillus</taxon>
    </lineage>
</organism>
<accession>B1HPR0</accession>
<evidence type="ECO:0000313" key="2">
    <source>
        <dbReference type="Proteomes" id="UP000002164"/>
    </source>
</evidence>
<dbReference type="EMBL" id="CP000817">
    <property type="protein sequence ID" value="ACA38962.1"/>
    <property type="molecule type" value="Genomic_DNA"/>
</dbReference>
<dbReference type="EnsemblBacteria" id="ACA38962">
    <property type="protein sequence ID" value="ACA38962"/>
    <property type="gene ID" value="Bsph_1354"/>
</dbReference>
<name>B1HPR0_LYSSC</name>
<dbReference type="HOGENOM" id="CLU_3312316_0_0_9"/>
<gene>
    <name evidence="1" type="ordered locus">Bsph_1354</name>
</gene>
<evidence type="ECO:0000313" key="1">
    <source>
        <dbReference type="EMBL" id="ACA38962.1"/>
    </source>
</evidence>